<feature type="compositionally biased region" description="Acidic residues" evidence="1">
    <location>
        <begin position="210"/>
        <end position="225"/>
    </location>
</feature>
<dbReference type="Pfam" id="PF10309">
    <property type="entry name" value="NCBP3"/>
    <property type="match status" value="1"/>
</dbReference>
<proteinExistence type="predicted"/>
<dbReference type="GO" id="GO:0005634">
    <property type="term" value="C:nucleus"/>
    <property type="evidence" value="ECO:0007669"/>
    <property type="project" value="TreeGrafter"/>
</dbReference>
<keyword evidence="3" id="KW-1185">Reference proteome</keyword>
<dbReference type="PANTHER" id="PTHR16291:SF0">
    <property type="entry name" value="NUCLEAR CAP-BINDING PROTEIN SUBUNIT 3"/>
    <property type="match status" value="1"/>
</dbReference>
<dbReference type="GO" id="GO:0003729">
    <property type="term" value="F:mRNA binding"/>
    <property type="evidence" value="ECO:0007669"/>
    <property type="project" value="InterPro"/>
</dbReference>
<dbReference type="OrthoDB" id="422106at2759"/>
<gene>
    <name evidence="2" type="ORF">OIDMADRAFT_189888</name>
</gene>
<dbReference type="GO" id="GO:0000340">
    <property type="term" value="F:RNA 7-methylguanosine cap binding"/>
    <property type="evidence" value="ECO:0007669"/>
    <property type="project" value="InterPro"/>
</dbReference>
<evidence type="ECO:0000313" key="2">
    <source>
        <dbReference type="EMBL" id="KIN06071.1"/>
    </source>
</evidence>
<accession>A0A0C3HCP1</accession>
<dbReference type="Proteomes" id="UP000054321">
    <property type="component" value="Unassembled WGS sequence"/>
</dbReference>
<dbReference type="PANTHER" id="PTHR16291">
    <property type="entry name" value="NUCLEAR CAP-BINDING PROTEIN SUBUNIT 3"/>
    <property type="match status" value="1"/>
</dbReference>
<feature type="region of interest" description="Disordered" evidence="1">
    <location>
        <begin position="174"/>
        <end position="315"/>
    </location>
</feature>
<reference evidence="3" key="2">
    <citation type="submission" date="2015-01" db="EMBL/GenBank/DDBJ databases">
        <title>Evolutionary Origins and Diversification of the Mycorrhizal Mutualists.</title>
        <authorList>
            <consortium name="DOE Joint Genome Institute"/>
            <consortium name="Mycorrhizal Genomics Consortium"/>
            <person name="Kohler A."/>
            <person name="Kuo A."/>
            <person name="Nagy L.G."/>
            <person name="Floudas D."/>
            <person name="Copeland A."/>
            <person name="Barry K.W."/>
            <person name="Cichocki N."/>
            <person name="Veneault-Fourrey C."/>
            <person name="LaButti K."/>
            <person name="Lindquist E.A."/>
            <person name="Lipzen A."/>
            <person name="Lundell T."/>
            <person name="Morin E."/>
            <person name="Murat C."/>
            <person name="Riley R."/>
            <person name="Ohm R."/>
            <person name="Sun H."/>
            <person name="Tunlid A."/>
            <person name="Henrissat B."/>
            <person name="Grigoriev I.V."/>
            <person name="Hibbett D.S."/>
            <person name="Martin F."/>
        </authorList>
    </citation>
    <scope>NUCLEOTIDE SEQUENCE [LARGE SCALE GENOMIC DNA]</scope>
    <source>
        <strain evidence="3">Zn</strain>
    </source>
</reference>
<dbReference type="EMBL" id="KN832871">
    <property type="protein sequence ID" value="KIN06071.1"/>
    <property type="molecule type" value="Genomic_DNA"/>
</dbReference>
<dbReference type="AlphaFoldDB" id="A0A0C3HCP1"/>
<feature type="region of interest" description="Disordered" evidence="1">
    <location>
        <begin position="31"/>
        <end position="52"/>
    </location>
</feature>
<feature type="compositionally biased region" description="Basic and acidic residues" evidence="1">
    <location>
        <begin position="182"/>
        <end position="209"/>
    </location>
</feature>
<sequence length="444" mass="49791">MATDMDIDMDLDVGLMEDEAAGPEMEILPEAEPVLQQPAATGPNETPSEDALLPCPQKVHLRGLDDLTTKDIKRFAAEHFSNHEPTNIEWIDDTSANLVYETEDIARDALIAFASIEITDPSQIPTLQSLPAKSHNLRPETRLEVRMAVQGDRKQAGARERSRFYLFNPEYDPAERRKRHDGNKYRDRDDGGYRSRRYDDREHRKRQDGDRDEGFDDTLYDDDEAALAQRAARRDGRRDSVSSGSDYRGRRSRRVRSRGGAGKELFPDRGDKSSGRLKDRSASPPRDNNESLDDARSRSPGKRIRNNAAFENRRSAQMIKARLQEAASTKELFPHTTGINHRRSDAFDAADSTADLFASKMPVPFMDGSSDERPKAGRVSEHGRLNIRGTAKASAVHDFAIKGMAPGTSVKELFPAHTNVGKELFADRLGGRGTRRQKAEDLFS</sequence>
<protein>
    <submittedName>
        <fullName evidence="2">Uncharacterized protein</fullName>
    </submittedName>
</protein>
<dbReference type="HOGENOM" id="CLU_030082_0_0_1"/>
<name>A0A0C3HCP1_OIDMZ</name>
<evidence type="ECO:0000313" key="3">
    <source>
        <dbReference type="Proteomes" id="UP000054321"/>
    </source>
</evidence>
<evidence type="ECO:0000256" key="1">
    <source>
        <dbReference type="SAM" id="MobiDB-lite"/>
    </source>
</evidence>
<dbReference type="InterPro" id="IPR019416">
    <property type="entry name" value="NCBP3"/>
</dbReference>
<organism evidence="2 3">
    <name type="scientific">Oidiodendron maius (strain Zn)</name>
    <dbReference type="NCBI Taxonomy" id="913774"/>
    <lineage>
        <taxon>Eukaryota</taxon>
        <taxon>Fungi</taxon>
        <taxon>Dikarya</taxon>
        <taxon>Ascomycota</taxon>
        <taxon>Pezizomycotina</taxon>
        <taxon>Leotiomycetes</taxon>
        <taxon>Leotiomycetes incertae sedis</taxon>
        <taxon>Myxotrichaceae</taxon>
        <taxon>Oidiodendron</taxon>
    </lineage>
</organism>
<feature type="compositionally biased region" description="Basic and acidic residues" evidence="1">
    <location>
        <begin position="265"/>
        <end position="297"/>
    </location>
</feature>
<dbReference type="STRING" id="913774.A0A0C3HCP1"/>
<dbReference type="InParanoid" id="A0A0C3HCP1"/>
<reference evidence="2 3" key="1">
    <citation type="submission" date="2014-04" db="EMBL/GenBank/DDBJ databases">
        <authorList>
            <consortium name="DOE Joint Genome Institute"/>
            <person name="Kuo A."/>
            <person name="Martino E."/>
            <person name="Perotto S."/>
            <person name="Kohler A."/>
            <person name="Nagy L.G."/>
            <person name="Floudas D."/>
            <person name="Copeland A."/>
            <person name="Barry K.W."/>
            <person name="Cichocki N."/>
            <person name="Veneault-Fourrey C."/>
            <person name="LaButti K."/>
            <person name="Lindquist E.A."/>
            <person name="Lipzen A."/>
            <person name="Lundell T."/>
            <person name="Morin E."/>
            <person name="Murat C."/>
            <person name="Sun H."/>
            <person name="Tunlid A."/>
            <person name="Henrissat B."/>
            <person name="Grigoriev I.V."/>
            <person name="Hibbett D.S."/>
            <person name="Martin F."/>
            <person name="Nordberg H.P."/>
            <person name="Cantor M.N."/>
            <person name="Hua S.X."/>
        </authorList>
    </citation>
    <scope>NUCLEOTIDE SEQUENCE [LARGE SCALE GENOMIC DNA]</scope>
    <source>
        <strain evidence="2 3">Zn</strain>
    </source>
</reference>